<dbReference type="Proteomes" id="UP000182719">
    <property type="component" value="Unassembled WGS sequence"/>
</dbReference>
<evidence type="ECO:0000313" key="2">
    <source>
        <dbReference type="EMBL" id="SEN07977.1"/>
    </source>
</evidence>
<accession>A0A1H8DN81</accession>
<evidence type="ECO:0000256" key="1">
    <source>
        <dbReference type="SAM" id="SignalP"/>
    </source>
</evidence>
<dbReference type="AlphaFoldDB" id="A0A1H8DN81"/>
<protein>
    <recommendedName>
        <fullName evidence="4">Lipoprotein</fullName>
    </recommendedName>
</protein>
<evidence type="ECO:0000313" key="3">
    <source>
        <dbReference type="Proteomes" id="UP000182719"/>
    </source>
</evidence>
<feature type="signal peptide" evidence="1">
    <location>
        <begin position="1"/>
        <end position="23"/>
    </location>
</feature>
<proteinExistence type="predicted"/>
<reference evidence="3" key="1">
    <citation type="submission" date="2016-10" db="EMBL/GenBank/DDBJ databases">
        <authorList>
            <person name="Varghese N."/>
            <person name="Submissions S."/>
        </authorList>
    </citation>
    <scope>NUCLEOTIDE SEQUENCE [LARGE SCALE GENOMIC DNA]</scope>
    <source>
        <strain evidence="3">DSM 17044</strain>
    </source>
</reference>
<keyword evidence="1" id="KW-0732">Signal</keyword>
<dbReference type="EMBL" id="FOAP01000030">
    <property type="protein sequence ID" value="SEN07977.1"/>
    <property type="molecule type" value="Genomic_DNA"/>
</dbReference>
<evidence type="ECO:0008006" key="4">
    <source>
        <dbReference type="Google" id="ProtNLM"/>
    </source>
</evidence>
<dbReference type="OrthoDB" id="5522438at2"/>
<feature type="chain" id="PRO_5010231221" description="Lipoprotein" evidence="1">
    <location>
        <begin position="24"/>
        <end position="198"/>
    </location>
</feature>
<dbReference type="RefSeq" id="WP_075010919.1">
    <property type="nucleotide sequence ID" value="NZ_FOAP01000030.1"/>
</dbReference>
<organism evidence="2 3">
    <name type="scientific">Stigmatella aurantiaca</name>
    <dbReference type="NCBI Taxonomy" id="41"/>
    <lineage>
        <taxon>Bacteria</taxon>
        <taxon>Pseudomonadati</taxon>
        <taxon>Myxococcota</taxon>
        <taxon>Myxococcia</taxon>
        <taxon>Myxococcales</taxon>
        <taxon>Cystobacterineae</taxon>
        <taxon>Archangiaceae</taxon>
        <taxon>Stigmatella</taxon>
    </lineage>
</organism>
<gene>
    <name evidence="2" type="ORF">SAMN05444354_13030</name>
</gene>
<keyword evidence="3" id="KW-1185">Reference proteome</keyword>
<name>A0A1H8DN81_STIAU</name>
<dbReference type="PROSITE" id="PS51257">
    <property type="entry name" value="PROKAR_LIPOPROTEIN"/>
    <property type="match status" value="1"/>
</dbReference>
<sequence length="198" mass="21254">MRWYQMKSLLSPLFAGFLGMACGGTGDDSPAPASPELGVQESELCSAVSVTSLTLTGASTYMGELAGNGTWAVSTFSNAVRLEYYLDGALFAYEERPGHSGLFYFSRNGVSCDVWHSLQVKAFPMIIDSNGNRTTCVSGSRTVLKDDLGESCSGNMPCDQCHITGSFTGHSRREAAGQCPQSALDGPNMMRLLERVKH</sequence>